<feature type="non-terminal residue" evidence="1">
    <location>
        <position position="1"/>
    </location>
</feature>
<proteinExistence type="predicted"/>
<name>A0A1B6K2Y0_9HEMI</name>
<reference evidence="1" key="1">
    <citation type="submission" date="2015-11" db="EMBL/GenBank/DDBJ databases">
        <title>De novo transcriptome assembly of four potential Pierce s Disease insect vectors from Arizona vineyards.</title>
        <authorList>
            <person name="Tassone E.E."/>
        </authorList>
    </citation>
    <scope>NUCLEOTIDE SEQUENCE</scope>
</reference>
<organism evidence="1">
    <name type="scientific">Homalodisca liturata</name>
    <dbReference type="NCBI Taxonomy" id="320908"/>
    <lineage>
        <taxon>Eukaryota</taxon>
        <taxon>Metazoa</taxon>
        <taxon>Ecdysozoa</taxon>
        <taxon>Arthropoda</taxon>
        <taxon>Hexapoda</taxon>
        <taxon>Insecta</taxon>
        <taxon>Pterygota</taxon>
        <taxon>Neoptera</taxon>
        <taxon>Paraneoptera</taxon>
        <taxon>Hemiptera</taxon>
        <taxon>Auchenorrhyncha</taxon>
        <taxon>Membracoidea</taxon>
        <taxon>Cicadellidae</taxon>
        <taxon>Cicadellinae</taxon>
        <taxon>Proconiini</taxon>
        <taxon>Homalodisca</taxon>
    </lineage>
</organism>
<evidence type="ECO:0000313" key="1">
    <source>
        <dbReference type="EMBL" id="JAT05820.1"/>
    </source>
</evidence>
<dbReference type="AlphaFoldDB" id="A0A1B6K2Y0"/>
<accession>A0A1B6K2Y0</accession>
<protein>
    <submittedName>
        <fullName evidence="1">Uncharacterized protein</fullName>
    </submittedName>
</protein>
<gene>
    <name evidence="1" type="ORF">g.56597</name>
</gene>
<dbReference type="EMBL" id="GECU01001887">
    <property type="protein sequence ID" value="JAT05820.1"/>
    <property type="molecule type" value="Transcribed_RNA"/>
</dbReference>
<sequence>RRLGVGRCALITCSDGARPVRMRIVPLHGVSSAWRPILSPDTEFYEYHPGYSSSKNGPRAPSHVLDEVQKRIRMKLGSQDVCYEFEGSPEDSSLFARII</sequence>
<feature type="non-terminal residue" evidence="1">
    <location>
        <position position="99"/>
    </location>
</feature>